<accession>A0ABR3YP67</accession>
<comment type="function">
    <text evidence="1 11">Responsible for the formation of the pyrimidine heterocycle in the thiamine biosynthesis pathway. Catalyzes the formation of hydroxymethylpyrimidine phosphate (HMP-P) from histidine and pyridoxal phosphate (PLP). The protein uses PLP and the active site histidine to form HMP-P, generating an inactive enzyme. The enzyme can only undergo a single turnover, which suggests it is a suicide enzyme.</text>
</comment>
<evidence type="ECO:0000313" key="13">
    <source>
        <dbReference type="EMBL" id="KAL1889657.1"/>
    </source>
</evidence>
<dbReference type="PANTHER" id="PTHR31528">
    <property type="entry name" value="4-AMINO-5-HYDROXYMETHYL-2-METHYLPYRIMIDINE PHOSPHATE SYNTHASE THI11-RELATED"/>
    <property type="match status" value="1"/>
</dbReference>
<evidence type="ECO:0000259" key="12">
    <source>
        <dbReference type="Pfam" id="PF09084"/>
    </source>
</evidence>
<dbReference type="EMBL" id="JAWCUI010000071">
    <property type="protein sequence ID" value="KAL1889657.1"/>
    <property type="molecule type" value="Genomic_DNA"/>
</dbReference>
<name>A0ABR3YP67_9PEZI</name>
<reference evidence="13 14" key="1">
    <citation type="journal article" date="2024" name="IMA Fungus">
        <title>IMA Genome - F19 : A genome assembly and annotation guide to empower mycologists, including annotated draft genome sequences of Ceratocystis pirilliformis, Diaporthe australafricana, Fusarium ophioides, Paecilomyces lecythidis, and Sporothrix stenoceras.</title>
        <authorList>
            <person name="Aylward J."/>
            <person name="Wilson A.M."/>
            <person name="Visagie C.M."/>
            <person name="Spraker J."/>
            <person name="Barnes I."/>
            <person name="Buitendag C."/>
            <person name="Ceriani C."/>
            <person name="Del Mar Angel L."/>
            <person name="du Plessis D."/>
            <person name="Fuchs T."/>
            <person name="Gasser K."/>
            <person name="Kramer D."/>
            <person name="Li W."/>
            <person name="Munsamy K."/>
            <person name="Piso A."/>
            <person name="Price J.L."/>
            <person name="Sonnekus B."/>
            <person name="Thomas C."/>
            <person name="van der Nest A."/>
            <person name="van Dijk A."/>
            <person name="van Heerden A."/>
            <person name="van Vuuren N."/>
            <person name="Yilmaz N."/>
            <person name="Duong T.A."/>
            <person name="van der Merwe N.A."/>
            <person name="Wingfield M.J."/>
            <person name="Wingfield B.D."/>
        </authorList>
    </citation>
    <scope>NUCLEOTIDE SEQUENCE [LARGE SCALE GENOMIC DNA]</scope>
    <source>
        <strain evidence="13 14">CMW 5346</strain>
    </source>
</reference>
<evidence type="ECO:0000256" key="7">
    <source>
        <dbReference type="ARBA" id="ARBA00022898"/>
    </source>
</evidence>
<proteinExistence type="inferred from homology"/>
<evidence type="ECO:0000256" key="11">
    <source>
        <dbReference type="RuleBase" id="RU367015"/>
    </source>
</evidence>
<evidence type="ECO:0000313" key="14">
    <source>
        <dbReference type="Proteomes" id="UP001583186"/>
    </source>
</evidence>
<keyword evidence="7 11" id="KW-0663">Pyridoxal phosphate</keyword>
<feature type="domain" description="SsuA/THI5-like" evidence="12">
    <location>
        <begin position="12"/>
        <end position="221"/>
    </location>
</feature>
<comment type="cofactor">
    <cofactor evidence="11">
        <name>Fe cation</name>
        <dbReference type="ChEBI" id="CHEBI:24875"/>
    </cofactor>
</comment>
<keyword evidence="14" id="KW-1185">Reference proteome</keyword>
<dbReference type="PANTHER" id="PTHR31528:SF1">
    <property type="entry name" value="4-AMINO-5-HYDROXYMETHYL-2-METHYLPYRIMIDINE PHOSPHATE SYNTHASE THI11-RELATED"/>
    <property type="match status" value="1"/>
</dbReference>
<dbReference type="Pfam" id="PF09084">
    <property type="entry name" value="NMT1"/>
    <property type="match status" value="1"/>
</dbReference>
<evidence type="ECO:0000256" key="1">
    <source>
        <dbReference type="ARBA" id="ARBA00003469"/>
    </source>
</evidence>
<dbReference type="InterPro" id="IPR027939">
    <property type="entry name" value="NMT1/THI5"/>
</dbReference>
<evidence type="ECO:0000256" key="9">
    <source>
        <dbReference type="ARBA" id="ARBA00023004"/>
    </source>
</evidence>
<evidence type="ECO:0000256" key="8">
    <source>
        <dbReference type="ARBA" id="ARBA00022977"/>
    </source>
</evidence>
<evidence type="ECO:0000256" key="6">
    <source>
        <dbReference type="ARBA" id="ARBA00022723"/>
    </source>
</evidence>
<organism evidence="13 14">
    <name type="scientific">Sporothrix stenoceras</name>
    <dbReference type="NCBI Taxonomy" id="5173"/>
    <lineage>
        <taxon>Eukaryota</taxon>
        <taxon>Fungi</taxon>
        <taxon>Dikarya</taxon>
        <taxon>Ascomycota</taxon>
        <taxon>Pezizomycotina</taxon>
        <taxon>Sordariomycetes</taxon>
        <taxon>Sordariomycetidae</taxon>
        <taxon>Ophiostomatales</taxon>
        <taxon>Ophiostomataceae</taxon>
        <taxon>Sporothrix</taxon>
    </lineage>
</organism>
<comment type="caution">
    <text evidence="13">The sequence shown here is derived from an EMBL/GenBank/DDBJ whole genome shotgun (WGS) entry which is preliminary data.</text>
</comment>
<keyword evidence="5" id="KW-0808">Transferase</keyword>
<dbReference type="SUPFAM" id="SSF53850">
    <property type="entry name" value="Periplasmic binding protein-like II"/>
    <property type="match status" value="1"/>
</dbReference>
<protein>
    <recommendedName>
        <fullName evidence="11">4-amino-5-hydroxymethyl-2-methylpyrimidine phosphate synthase</fullName>
        <shortName evidence="11">HMP-P synthase</shortName>
        <shortName evidence="11">Hydroxymethylpyrimidine phosphate synthase</shortName>
    </recommendedName>
</protein>
<keyword evidence="8 11" id="KW-0784">Thiamine biosynthesis</keyword>
<evidence type="ECO:0000256" key="5">
    <source>
        <dbReference type="ARBA" id="ARBA00022679"/>
    </source>
</evidence>
<comment type="catalytic activity">
    <reaction evidence="10">
        <text>N(6)-(pyridoxal phosphate)-L-lysyl-[4-amino-5-hydroxymethyl-2-methylpyrimidine phosphate synthase] + L-histidyl-[4-amino-5-hydroxymethyl-2-methylpyrimidine phosphate synthase] + 2 Fe(3+) + 4 H2O = L-lysyl-[4-amino-5-hydroxymethyl-2-methylpyrimidine phosphate synthase] + (2S)-2-amino-5-hydroxy-4-oxopentanoyl-[4-amino-5-hydroxymethyl-2-methylpyrimidine phosphate synthase] + 4-amino-2-methyl-5-(phosphooxymethyl)pyrimidine + 3-oxopropanoate + 2 Fe(2+) + 2 H(+)</text>
        <dbReference type="Rhea" id="RHEA:65756"/>
        <dbReference type="Rhea" id="RHEA-COMP:16892"/>
        <dbReference type="Rhea" id="RHEA-COMP:16893"/>
        <dbReference type="Rhea" id="RHEA-COMP:16894"/>
        <dbReference type="Rhea" id="RHEA-COMP:16895"/>
        <dbReference type="ChEBI" id="CHEBI:15377"/>
        <dbReference type="ChEBI" id="CHEBI:15378"/>
        <dbReference type="ChEBI" id="CHEBI:29033"/>
        <dbReference type="ChEBI" id="CHEBI:29034"/>
        <dbReference type="ChEBI" id="CHEBI:29969"/>
        <dbReference type="ChEBI" id="CHEBI:29979"/>
        <dbReference type="ChEBI" id="CHEBI:33190"/>
        <dbReference type="ChEBI" id="CHEBI:58354"/>
        <dbReference type="ChEBI" id="CHEBI:143915"/>
        <dbReference type="ChEBI" id="CHEBI:157692"/>
    </reaction>
    <physiologicalReaction direction="left-to-right" evidence="10">
        <dbReference type="Rhea" id="RHEA:65757"/>
    </physiologicalReaction>
</comment>
<comment type="similarity">
    <text evidence="3 11">Belongs to the NMT1/THI5 family.</text>
</comment>
<comment type="subunit">
    <text evidence="4 11">Homodimer.</text>
</comment>
<gene>
    <name evidence="13" type="ORF">Sste5346_008776</name>
</gene>
<keyword evidence="6" id="KW-0479">Metal-binding</keyword>
<comment type="pathway">
    <text evidence="2 11">Cofactor biosynthesis; thiamine diphosphate biosynthesis.</text>
</comment>
<evidence type="ECO:0000256" key="4">
    <source>
        <dbReference type="ARBA" id="ARBA00011738"/>
    </source>
</evidence>
<sequence length="331" mass="36310">MQTFNLTATGHNLNYLPQYIARRHGFFQEQGLELVTKIPTPWDGVLDALAAGEADMALGGIWVPSMYRERVENYTVFAQIANRCPLALLKHGSADEFKLTDVAGKTVLMKSGGGASVGLFFKMLLRENNIDARAVDYIQDLDGVMLGNLFQGGMGDFFVTDNLSARAMVEQNPNISVAMEMVTQGDVPWSVYYRETATTTPEVMDKQRRFCLALAKGIDFVNNTDPTTYQDELAELFPNVPVEACVAVTNQFRNNGMWISPVIPVEGYNRWQLGLRDARLVSEPIPYKTLVNSEPALESQAPQPVSSSGAPAMNGSTRIAVAEAKTISSVA</sequence>
<dbReference type="Gene3D" id="3.40.190.10">
    <property type="entry name" value="Periplasmic binding protein-like II"/>
    <property type="match status" value="2"/>
</dbReference>
<evidence type="ECO:0000256" key="10">
    <source>
        <dbReference type="ARBA" id="ARBA00048179"/>
    </source>
</evidence>
<evidence type="ECO:0000256" key="3">
    <source>
        <dbReference type="ARBA" id="ARBA00009406"/>
    </source>
</evidence>
<dbReference type="InterPro" id="IPR015168">
    <property type="entry name" value="SsuA/THI5"/>
</dbReference>
<dbReference type="Proteomes" id="UP001583186">
    <property type="component" value="Unassembled WGS sequence"/>
</dbReference>
<keyword evidence="9 11" id="KW-0408">Iron</keyword>
<evidence type="ECO:0000256" key="2">
    <source>
        <dbReference type="ARBA" id="ARBA00004948"/>
    </source>
</evidence>